<comment type="caution">
    <text evidence="8">The sequence shown here is derived from an EMBL/GenBank/DDBJ whole genome shotgun (WGS) entry which is preliminary data.</text>
</comment>
<dbReference type="GO" id="GO:0005794">
    <property type="term" value="C:Golgi apparatus"/>
    <property type="evidence" value="ECO:0007669"/>
    <property type="project" value="UniProtKB-SubCell"/>
</dbReference>
<proteinExistence type="inferred from homology"/>
<evidence type="ECO:0000256" key="1">
    <source>
        <dbReference type="ARBA" id="ARBA00004132"/>
    </source>
</evidence>
<feature type="region of interest" description="Disordered" evidence="6">
    <location>
        <begin position="164"/>
        <end position="344"/>
    </location>
</feature>
<dbReference type="SUPFAM" id="SSF48464">
    <property type="entry name" value="ENTH/VHS domain"/>
    <property type="match status" value="1"/>
</dbReference>
<dbReference type="PROSITE" id="PS50942">
    <property type="entry name" value="ENTH"/>
    <property type="match status" value="1"/>
</dbReference>
<dbReference type="Proteomes" id="UP000593562">
    <property type="component" value="Unassembled WGS sequence"/>
</dbReference>
<dbReference type="OrthoDB" id="4033880at2759"/>
<dbReference type="InParanoid" id="A0A7J7D8P6"/>
<feature type="compositionally biased region" description="Basic and acidic residues" evidence="6">
    <location>
        <begin position="294"/>
        <end position="303"/>
    </location>
</feature>
<evidence type="ECO:0000256" key="6">
    <source>
        <dbReference type="SAM" id="MobiDB-lite"/>
    </source>
</evidence>
<reference evidence="8 9" key="1">
    <citation type="journal article" date="2020" name="Nat. Commun.">
        <title>Genome of Tripterygium wilfordii and identification of cytochrome P450 involved in triptolide biosynthesis.</title>
        <authorList>
            <person name="Tu L."/>
            <person name="Su P."/>
            <person name="Zhang Z."/>
            <person name="Gao L."/>
            <person name="Wang J."/>
            <person name="Hu T."/>
            <person name="Zhou J."/>
            <person name="Zhang Y."/>
            <person name="Zhao Y."/>
            <person name="Liu Y."/>
            <person name="Song Y."/>
            <person name="Tong Y."/>
            <person name="Lu Y."/>
            <person name="Yang J."/>
            <person name="Xu C."/>
            <person name="Jia M."/>
            <person name="Peters R.J."/>
            <person name="Huang L."/>
            <person name="Gao W."/>
        </authorList>
    </citation>
    <scope>NUCLEOTIDE SEQUENCE [LARGE SCALE GENOMIC DNA]</scope>
    <source>
        <strain evidence="9">cv. XIE 37</strain>
        <tissue evidence="8">Leaf</tissue>
    </source>
</reference>
<accession>A0A7J7D8P6</accession>
<dbReference type="CDD" id="cd03571">
    <property type="entry name" value="ENTH"/>
    <property type="match status" value="1"/>
</dbReference>
<evidence type="ECO:0000256" key="3">
    <source>
        <dbReference type="ARBA" id="ARBA00010130"/>
    </source>
</evidence>
<evidence type="ECO:0000256" key="4">
    <source>
        <dbReference type="ARBA" id="ARBA00023034"/>
    </source>
</evidence>
<dbReference type="GO" id="GO:0005543">
    <property type="term" value="F:phospholipid binding"/>
    <property type="evidence" value="ECO:0007669"/>
    <property type="project" value="TreeGrafter"/>
</dbReference>
<comment type="subcellular location">
    <subcellularLocation>
        <location evidence="1">Cytoplasmic vesicle</location>
        <location evidence="1">Clathrin-coated vesicle</location>
    </subcellularLocation>
    <subcellularLocation>
        <location evidence="2">Golgi apparatus</location>
    </subcellularLocation>
</comment>
<dbReference type="FunFam" id="1.25.40.90:FF:000006">
    <property type="entry name" value="Clathrin interactor 1"/>
    <property type="match status" value="1"/>
</dbReference>
<feature type="compositionally biased region" description="Low complexity" evidence="6">
    <location>
        <begin position="684"/>
        <end position="697"/>
    </location>
</feature>
<feature type="region of interest" description="Disordered" evidence="6">
    <location>
        <begin position="684"/>
        <end position="730"/>
    </location>
</feature>
<protein>
    <submittedName>
        <fullName evidence="8">Putative Epsin-2</fullName>
    </submittedName>
</protein>
<dbReference type="PANTHER" id="PTHR12276:SF91">
    <property type="entry name" value="CLATHRIN INTERACTOR EPSIN 2-RELATED"/>
    <property type="match status" value="1"/>
</dbReference>
<dbReference type="GO" id="GO:0005886">
    <property type="term" value="C:plasma membrane"/>
    <property type="evidence" value="ECO:0007669"/>
    <property type="project" value="TreeGrafter"/>
</dbReference>
<comment type="similarity">
    <text evidence="3">Belongs to the epsin family.</text>
</comment>
<evidence type="ECO:0000256" key="2">
    <source>
        <dbReference type="ARBA" id="ARBA00004555"/>
    </source>
</evidence>
<gene>
    <name evidence="8" type="ORF">HS088_TW09G00772</name>
</gene>
<dbReference type="Pfam" id="PF01417">
    <property type="entry name" value="ENTH"/>
    <property type="match status" value="1"/>
</dbReference>
<sequence length="935" mass="98668">MKKAFDQTVRDLKREVNKKVLKVPGIEQKVLDATSNEPWGPHGSLLADIAQASKNYHEYQMIMAVLWKRINDTGKNWRHVYKALIVLEYLVAHGSERVIDEIREHAYQISTLSDFQYIDSSGRDQGSNVRKKSQNLVVLVNDKERIIEVRQKAAVNRDKFRNTSVGGMYRPSSYSSGGGYGDRYDDDRYEGRYGGRDDDRNGYGRERDYSYRNDDRYGRQEDSYSRDGRDYDERYNRDGFRDDDYRGRSRSVDDYQYGSKSRSSDRDRAFDDDGQSSFHGCGAKADDQPQDGSIVRRLERKFSEQNIGAPPSYDEAIGESRSPVSSERDGDTSAASAARAASPTAANNLSQANVVLGTSESPTSQKVEAFDEFDPRGPVTDSFPPNPLAVMPASSTATASVTDRHANMISGSTLDTMPPASTVINQPFEDPFGESPFKAIPSADSVPPTQQSSGSTAPLLLTLDQNAEMPQPSVPNAGPVNNFDFVDSFSAITYPASGAQQPSANSQFLPQELSAVHQEADILADLLPPSGPPPLTVSSHGAFSAPTGQPQPSADVQRNFQQQAGSVAPIAANMGPQAPSGLTSQFNGGGFVSHGGPTAAAASYMPLHIQSGPPAQHGTPGSAAPVAPQYAHQTASGTQYTNGSFLPQQVYATSAAPQTGHYAPGGPPAHFNNGNFSLQQVSGAPSASQIAQAPAGPTVHHNNDVLGNMFSQGANTPMTSQPASTSSTGSLAIVPQSKDKFQTKSAVWNDTLSRGLVNLNISGSKINPLADIGVDFDAINRKEKRMEKTSATPVISTVTMGKAMGSGSGMGRAGAGVLRPPSNPMVSSGMGMGMGGGPGVGMGMGGGPGGVMGVGGGPGAGMGMGGGPGAGMGMGGFGGMHRPMGMGMGMGMNMGQGVHMQQQTSFPPGSVMPGGYNPMMGTGGYPQQPYGGGYK</sequence>
<dbReference type="Gene3D" id="1.25.40.90">
    <property type="match status" value="1"/>
</dbReference>
<dbReference type="PANTHER" id="PTHR12276">
    <property type="entry name" value="EPSIN/ENT-RELATED"/>
    <property type="match status" value="1"/>
</dbReference>
<dbReference type="AlphaFoldDB" id="A0A7J7D8P6"/>
<feature type="domain" description="ENTH" evidence="7">
    <location>
        <begin position="18"/>
        <end position="150"/>
    </location>
</feature>
<dbReference type="GO" id="GO:0030276">
    <property type="term" value="F:clathrin binding"/>
    <property type="evidence" value="ECO:0007669"/>
    <property type="project" value="TreeGrafter"/>
</dbReference>
<evidence type="ECO:0000313" key="8">
    <source>
        <dbReference type="EMBL" id="KAF5742717.1"/>
    </source>
</evidence>
<feature type="compositionally biased region" description="Basic and acidic residues" evidence="6">
    <location>
        <begin position="182"/>
        <end position="253"/>
    </location>
</feature>
<keyword evidence="4" id="KW-0333">Golgi apparatus</keyword>
<dbReference type="InterPro" id="IPR008942">
    <property type="entry name" value="ENTH_VHS"/>
</dbReference>
<keyword evidence="9" id="KW-1185">Reference proteome</keyword>
<dbReference type="FunCoup" id="A0A7J7D8P6">
    <property type="interactions" value="3135"/>
</dbReference>
<dbReference type="InterPro" id="IPR013809">
    <property type="entry name" value="ENTH"/>
</dbReference>
<dbReference type="SMART" id="SM00273">
    <property type="entry name" value="ENTH"/>
    <property type="match status" value="1"/>
</dbReference>
<evidence type="ECO:0000313" key="9">
    <source>
        <dbReference type="Proteomes" id="UP000593562"/>
    </source>
</evidence>
<evidence type="ECO:0000259" key="7">
    <source>
        <dbReference type="PROSITE" id="PS50942"/>
    </source>
</evidence>
<name>A0A7J7D8P6_TRIWF</name>
<dbReference type="GO" id="GO:0006897">
    <property type="term" value="P:endocytosis"/>
    <property type="evidence" value="ECO:0007669"/>
    <property type="project" value="TreeGrafter"/>
</dbReference>
<feature type="compositionally biased region" description="Low complexity" evidence="6">
    <location>
        <begin position="166"/>
        <end position="175"/>
    </location>
</feature>
<feature type="compositionally biased region" description="Polar residues" evidence="6">
    <location>
        <begin position="709"/>
        <end position="730"/>
    </location>
</feature>
<feature type="compositionally biased region" description="Low complexity" evidence="6">
    <location>
        <begin position="333"/>
        <end position="344"/>
    </location>
</feature>
<feature type="compositionally biased region" description="Basic and acidic residues" evidence="6">
    <location>
        <begin position="262"/>
        <end position="271"/>
    </location>
</feature>
<organism evidence="8 9">
    <name type="scientific">Tripterygium wilfordii</name>
    <name type="common">Thunder God vine</name>
    <dbReference type="NCBI Taxonomy" id="458696"/>
    <lineage>
        <taxon>Eukaryota</taxon>
        <taxon>Viridiplantae</taxon>
        <taxon>Streptophyta</taxon>
        <taxon>Embryophyta</taxon>
        <taxon>Tracheophyta</taxon>
        <taxon>Spermatophyta</taxon>
        <taxon>Magnoliopsida</taxon>
        <taxon>eudicotyledons</taxon>
        <taxon>Gunneridae</taxon>
        <taxon>Pentapetalae</taxon>
        <taxon>rosids</taxon>
        <taxon>fabids</taxon>
        <taxon>Celastrales</taxon>
        <taxon>Celastraceae</taxon>
        <taxon>Tripterygium</taxon>
    </lineage>
</organism>
<keyword evidence="5" id="KW-0968">Cytoplasmic vesicle</keyword>
<dbReference type="EMBL" id="JAAARO010000009">
    <property type="protein sequence ID" value="KAF5742717.1"/>
    <property type="molecule type" value="Genomic_DNA"/>
</dbReference>
<dbReference type="GO" id="GO:0030125">
    <property type="term" value="C:clathrin vesicle coat"/>
    <property type="evidence" value="ECO:0007669"/>
    <property type="project" value="TreeGrafter"/>
</dbReference>
<evidence type="ECO:0000256" key="5">
    <source>
        <dbReference type="ARBA" id="ARBA00023329"/>
    </source>
</evidence>
<dbReference type="GO" id="GO:0005768">
    <property type="term" value="C:endosome"/>
    <property type="evidence" value="ECO:0007669"/>
    <property type="project" value="TreeGrafter"/>
</dbReference>